<dbReference type="InterPro" id="IPR050266">
    <property type="entry name" value="AB_hydrolase_sf"/>
</dbReference>
<accession>A0A380CNR6</accession>
<keyword evidence="6" id="KW-1185">Reference proteome</keyword>
<dbReference type="GeneID" id="97288557"/>
<dbReference type="AlphaFoldDB" id="A0A380CNR6"/>
<gene>
    <name evidence="4" type="primary">catD</name>
    <name evidence="4" type="ORF">NCTC12413_02255</name>
    <name evidence="3" type="ORF">SAR03_07870</name>
</gene>
<dbReference type="Proteomes" id="UP000321598">
    <property type="component" value="Unassembled WGS sequence"/>
</dbReference>
<dbReference type="EC" id="3.1.1.24" evidence="4"/>
<dbReference type="Proteomes" id="UP000254956">
    <property type="component" value="Unassembled WGS sequence"/>
</dbReference>
<sequence length="261" mass="29882">MNLFTTQDGVALNYDTSGEGHAIVMIHTALENFTVFKELEKQLSRDYQIVLIDLRGHGYSDKPKHISFSDYGSDIKQLLDALYIKSCALIGHEMGASVSAELASKYPELVTSVTMVNPTMLEDKSPSERLYQKYAETIRNWDEEKQHKFLANQLYYDKKKAQKVLKQMENTLAFTTTAERQSVEASFNFNNIRNFLAQVQVPVQIIVGQHGERTTVVEAKEVADYITNSEFEVFQHSGLYPFIEEKEAFLKTVKPFINRFV</sequence>
<evidence type="ECO:0000259" key="2">
    <source>
        <dbReference type="Pfam" id="PF00561"/>
    </source>
</evidence>
<dbReference type="InterPro" id="IPR000073">
    <property type="entry name" value="AB_hydrolase_1"/>
</dbReference>
<dbReference type="InterPro" id="IPR029058">
    <property type="entry name" value="AB_hydrolase_fold"/>
</dbReference>
<protein>
    <submittedName>
        <fullName evidence="3 4">Hydrolase</fullName>
        <ecNumber evidence="4">3.1.1.24</ecNumber>
    </submittedName>
</protein>
<dbReference type="GO" id="GO:0047570">
    <property type="term" value="F:3-oxoadipate enol-lactonase activity"/>
    <property type="evidence" value="ECO:0007669"/>
    <property type="project" value="UniProtKB-EC"/>
</dbReference>
<dbReference type="RefSeq" id="WP_002510802.1">
    <property type="nucleotide sequence ID" value="NZ_AP019698.1"/>
</dbReference>
<keyword evidence="1 4" id="KW-0378">Hydrolase</keyword>
<evidence type="ECO:0000313" key="6">
    <source>
        <dbReference type="Proteomes" id="UP000321598"/>
    </source>
</evidence>
<dbReference type="Gene3D" id="3.40.50.1820">
    <property type="entry name" value="alpha/beta hydrolase"/>
    <property type="match status" value="1"/>
</dbReference>
<reference evidence="3 6" key="2">
    <citation type="submission" date="2019-07" db="EMBL/GenBank/DDBJ databases">
        <title>Whole genome shotgun sequence of Staphylococcus arlettae NBRC 109765.</title>
        <authorList>
            <person name="Hosoyama A."/>
            <person name="Uohara A."/>
            <person name="Ohji S."/>
            <person name="Ichikawa N."/>
        </authorList>
    </citation>
    <scope>NUCLEOTIDE SEQUENCE [LARGE SCALE GENOMIC DNA]</scope>
    <source>
        <strain evidence="3 6">NBRC 109765</strain>
    </source>
</reference>
<dbReference type="SUPFAM" id="SSF53474">
    <property type="entry name" value="alpha/beta-Hydrolases"/>
    <property type="match status" value="1"/>
</dbReference>
<evidence type="ECO:0000313" key="3">
    <source>
        <dbReference type="EMBL" id="GEP99749.1"/>
    </source>
</evidence>
<feature type="domain" description="AB hydrolase-1" evidence="2">
    <location>
        <begin position="22"/>
        <end position="245"/>
    </location>
</feature>
<dbReference type="STRING" id="1212545.SARL_10496"/>
<evidence type="ECO:0000313" key="4">
    <source>
        <dbReference type="EMBL" id="SUJ25155.1"/>
    </source>
</evidence>
<dbReference type="EMBL" id="BKAV01000004">
    <property type="protein sequence ID" value="GEP99749.1"/>
    <property type="molecule type" value="Genomic_DNA"/>
</dbReference>
<dbReference type="OrthoDB" id="9808398at2"/>
<dbReference type="PANTHER" id="PTHR43798:SF31">
    <property type="entry name" value="AB HYDROLASE SUPERFAMILY PROTEIN YCLE"/>
    <property type="match status" value="1"/>
</dbReference>
<evidence type="ECO:0000313" key="5">
    <source>
        <dbReference type="Proteomes" id="UP000254956"/>
    </source>
</evidence>
<reference evidence="4 5" key="1">
    <citation type="submission" date="2018-06" db="EMBL/GenBank/DDBJ databases">
        <authorList>
            <consortium name="Pathogen Informatics"/>
            <person name="Doyle S."/>
        </authorList>
    </citation>
    <scope>NUCLEOTIDE SEQUENCE [LARGE SCALE GENOMIC DNA]</scope>
    <source>
        <strain evidence="4 5">NCTC12413</strain>
    </source>
</reference>
<dbReference type="Pfam" id="PF00561">
    <property type="entry name" value="Abhydrolase_1"/>
    <property type="match status" value="1"/>
</dbReference>
<name>A0A380CNR6_9STAP</name>
<organism evidence="4 5">
    <name type="scientific">Staphylococcus arlettae</name>
    <dbReference type="NCBI Taxonomy" id="29378"/>
    <lineage>
        <taxon>Bacteria</taxon>
        <taxon>Bacillati</taxon>
        <taxon>Bacillota</taxon>
        <taxon>Bacilli</taxon>
        <taxon>Bacillales</taxon>
        <taxon>Staphylococcaceae</taxon>
        <taxon>Staphylococcus</taxon>
    </lineage>
</organism>
<dbReference type="EMBL" id="UGZE01000001">
    <property type="protein sequence ID" value="SUJ25155.1"/>
    <property type="molecule type" value="Genomic_DNA"/>
</dbReference>
<proteinExistence type="predicted"/>
<dbReference type="GO" id="GO:0016020">
    <property type="term" value="C:membrane"/>
    <property type="evidence" value="ECO:0007669"/>
    <property type="project" value="TreeGrafter"/>
</dbReference>
<dbReference type="PRINTS" id="PR00111">
    <property type="entry name" value="ABHYDROLASE"/>
</dbReference>
<evidence type="ECO:0000256" key="1">
    <source>
        <dbReference type="ARBA" id="ARBA00022801"/>
    </source>
</evidence>
<dbReference type="PANTHER" id="PTHR43798">
    <property type="entry name" value="MONOACYLGLYCEROL LIPASE"/>
    <property type="match status" value="1"/>
</dbReference>